<proteinExistence type="predicted"/>
<reference evidence="1" key="1">
    <citation type="submission" date="2020-08" db="EMBL/GenBank/DDBJ databases">
        <title>Multicomponent nature underlies the extraordinary mechanical properties of spider dragline silk.</title>
        <authorList>
            <person name="Kono N."/>
            <person name="Nakamura H."/>
            <person name="Mori M."/>
            <person name="Yoshida Y."/>
            <person name="Ohtoshi R."/>
            <person name="Malay A.D."/>
            <person name="Moran D.A.P."/>
            <person name="Tomita M."/>
            <person name="Numata K."/>
            <person name="Arakawa K."/>
        </authorList>
    </citation>
    <scope>NUCLEOTIDE SEQUENCE</scope>
</reference>
<name>A0A8X6TNL9_NEPPI</name>
<sequence length="131" mass="15502">MRLELASLICGFDSRYSKARYPVSDEAFCHGFSRDITERNDLWSSGVAIDASQQEGEAVRWWKWSDQIDMDVLKSFSGWSKRLYWAHGMPLDRWHAMQHRVHLVMSFSIDGQMKRSWMSRFVARIPGWERL</sequence>
<comment type="caution">
    <text evidence="1">The sequence shown here is derived from an EMBL/GenBank/DDBJ whole genome shotgun (WGS) entry which is preliminary data.</text>
</comment>
<dbReference type="Proteomes" id="UP000887013">
    <property type="component" value="Unassembled WGS sequence"/>
</dbReference>
<evidence type="ECO:0000313" key="1">
    <source>
        <dbReference type="EMBL" id="GFT39079.1"/>
    </source>
</evidence>
<accession>A0A8X6TNL9</accession>
<protein>
    <submittedName>
        <fullName evidence="1">Uncharacterized protein</fullName>
    </submittedName>
</protein>
<gene>
    <name evidence="1" type="ORF">NPIL_90931</name>
</gene>
<evidence type="ECO:0000313" key="2">
    <source>
        <dbReference type="Proteomes" id="UP000887013"/>
    </source>
</evidence>
<dbReference type="EMBL" id="BMAW01109585">
    <property type="protein sequence ID" value="GFT39079.1"/>
    <property type="molecule type" value="Genomic_DNA"/>
</dbReference>
<dbReference type="AlphaFoldDB" id="A0A8X6TNL9"/>
<organism evidence="1 2">
    <name type="scientific">Nephila pilipes</name>
    <name type="common">Giant wood spider</name>
    <name type="synonym">Nephila maculata</name>
    <dbReference type="NCBI Taxonomy" id="299642"/>
    <lineage>
        <taxon>Eukaryota</taxon>
        <taxon>Metazoa</taxon>
        <taxon>Ecdysozoa</taxon>
        <taxon>Arthropoda</taxon>
        <taxon>Chelicerata</taxon>
        <taxon>Arachnida</taxon>
        <taxon>Araneae</taxon>
        <taxon>Araneomorphae</taxon>
        <taxon>Entelegynae</taxon>
        <taxon>Araneoidea</taxon>
        <taxon>Nephilidae</taxon>
        <taxon>Nephila</taxon>
    </lineage>
</organism>
<keyword evidence="2" id="KW-1185">Reference proteome</keyword>